<organism evidence="3 4">
    <name type="scientific">Escherichia coli</name>
    <dbReference type="NCBI Taxonomy" id="562"/>
    <lineage>
        <taxon>Bacteria</taxon>
        <taxon>Pseudomonadati</taxon>
        <taxon>Pseudomonadota</taxon>
        <taxon>Gammaproteobacteria</taxon>
        <taxon>Enterobacterales</taxon>
        <taxon>Enterobacteriaceae</taxon>
        <taxon>Escherichia</taxon>
    </lineage>
</organism>
<dbReference type="GO" id="GO:0016052">
    <property type="term" value="P:carbohydrate catabolic process"/>
    <property type="evidence" value="ECO:0007669"/>
    <property type="project" value="TreeGrafter"/>
</dbReference>
<reference evidence="3 4" key="1">
    <citation type="submission" date="2018-11" db="EMBL/GenBank/DDBJ databases">
        <title>Enterobacteriaceae from Patient.</title>
        <authorList>
            <person name="Shen C."/>
            <person name="Yang Y."/>
            <person name="Tian G."/>
        </authorList>
    </citation>
    <scope>NUCLEOTIDE SEQUENCE [LARGE SCALE GENOMIC DNA]</scope>
    <source>
        <strain evidence="3 4">GBGD28</strain>
    </source>
</reference>
<dbReference type="AlphaFoldDB" id="A0A3P1YEI5"/>
<proteinExistence type="inferred from homology"/>
<feature type="non-terminal residue" evidence="3">
    <location>
        <position position="269"/>
    </location>
</feature>
<dbReference type="InterPro" id="IPR017853">
    <property type="entry name" value="GH"/>
</dbReference>
<keyword evidence="3" id="KW-0378">Hydrolase</keyword>
<dbReference type="PANTHER" id="PTHR10353:SF122">
    <property type="entry name" value="6-PHOSPHO-BETA-GLUCOSIDASE ASCB-RELATED"/>
    <property type="match status" value="1"/>
</dbReference>
<comment type="similarity">
    <text evidence="2">Belongs to the glycosyl hydrolase 1 family.</text>
</comment>
<comment type="caution">
    <text evidence="3">The sequence shown here is derived from an EMBL/GenBank/DDBJ whole genome shotgun (WGS) entry which is preliminary data.</text>
</comment>
<dbReference type="Proteomes" id="UP000271008">
    <property type="component" value="Unassembled WGS sequence"/>
</dbReference>
<sequence>MKAFPETFLWGGATAANQVEGAWQEDGKGISTSDLQPHGVMGKMEPRILGKENIKDVAIDFYHRYPEDIALFAEMGFTCLRISIAWARIFPQGDEVEPNEAGLAFYDRLFDEMAQAGIKPLVTLSHYEMPYGLVKNYGGWANRAVIDHFEHYARTVFIRYQHKVALWLTFNEINMSLHAPFTGVGLAEESGEAEVYQAIHHQLVASARAVKACHSLLPEAKIGNMLLGGLVYPLTCQPQDMLQAMEENRRWMFFGDVQARGQYPGYMQR</sequence>
<dbReference type="PROSITE" id="PS00653">
    <property type="entry name" value="GLYCOSYL_HYDROL_F1_2"/>
    <property type="match status" value="1"/>
</dbReference>
<dbReference type="Gene3D" id="3.20.20.80">
    <property type="entry name" value="Glycosidases"/>
    <property type="match status" value="1"/>
</dbReference>
<dbReference type="GO" id="GO:0008422">
    <property type="term" value="F:beta-glucosidase activity"/>
    <property type="evidence" value="ECO:0007669"/>
    <property type="project" value="TreeGrafter"/>
</dbReference>
<evidence type="ECO:0000256" key="1">
    <source>
        <dbReference type="ARBA" id="ARBA00023295"/>
    </source>
</evidence>
<dbReference type="EMBL" id="RQTU01000101">
    <property type="protein sequence ID" value="RRD69399.1"/>
    <property type="molecule type" value="Genomic_DNA"/>
</dbReference>
<dbReference type="InterPro" id="IPR001360">
    <property type="entry name" value="Glyco_hydro_1"/>
</dbReference>
<evidence type="ECO:0000256" key="2">
    <source>
        <dbReference type="RuleBase" id="RU003690"/>
    </source>
</evidence>
<dbReference type="Pfam" id="PF00232">
    <property type="entry name" value="Glyco_hydro_1"/>
    <property type="match status" value="1"/>
</dbReference>
<name>A0A3P1YEI5_ECOLX</name>
<evidence type="ECO:0000313" key="4">
    <source>
        <dbReference type="Proteomes" id="UP000271008"/>
    </source>
</evidence>
<dbReference type="GO" id="GO:0005829">
    <property type="term" value="C:cytosol"/>
    <property type="evidence" value="ECO:0007669"/>
    <property type="project" value="TreeGrafter"/>
</dbReference>
<dbReference type="InterPro" id="IPR033132">
    <property type="entry name" value="GH_1_N_CS"/>
</dbReference>
<keyword evidence="1" id="KW-0326">Glycosidase</keyword>
<gene>
    <name evidence="3" type="ORF">EIA08_27190</name>
</gene>
<accession>A0A3P1YEI5</accession>
<dbReference type="SUPFAM" id="SSF51445">
    <property type="entry name" value="(Trans)glycosidases"/>
    <property type="match status" value="1"/>
</dbReference>
<dbReference type="PANTHER" id="PTHR10353">
    <property type="entry name" value="GLYCOSYL HYDROLASE"/>
    <property type="match status" value="1"/>
</dbReference>
<protein>
    <submittedName>
        <fullName evidence="3">Glycoside hydrolase family 1 protein</fullName>
    </submittedName>
</protein>
<evidence type="ECO:0000313" key="3">
    <source>
        <dbReference type="EMBL" id="RRD69399.1"/>
    </source>
</evidence>